<dbReference type="Proteomes" id="UP000078368">
    <property type="component" value="Unassembled WGS sequence"/>
</dbReference>
<evidence type="ECO:0000256" key="8">
    <source>
        <dbReference type="PIRSR" id="PIRSR001434-2"/>
    </source>
</evidence>
<evidence type="ECO:0000256" key="6">
    <source>
        <dbReference type="ARBA" id="ARBA00048780"/>
    </source>
</evidence>
<dbReference type="InterPro" id="IPR015421">
    <property type="entry name" value="PyrdxlP-dep_Trfase_major"/>
</dbReference>
<protein>
    <recommendedName>
        <fullName evidence="4">homocysteine desulfhydrase</fullName>
        <ecNumber evidence="4">4.4.1.2</ecNumber>
    </recommendedName>
    <alternativeName>
        <fullName evidence="5">Homocysteine desulfhydrase</fullName>
    </alternativeName>
</protein>
<comment type="catalytic activity">
    <reaction evidence="7">
        <text>L-methionine + H2O = methanethiol + 2-oxobutanoate + NH4(+)</text>
        <dbReference type="Rhea" id="RHEA:23800"/>
        <dbReference type="ChEBI" id="CHEBI:15377"/>
        <dbReference type="ChEBI" id="CHEBI:16007"/>
        <dbReference type="ChEBI" id="CHEBI:16763"/>
        <dbReference type="ChEBI" id="CHEBI:28938"/>
        <dbReference type="ChEBI" id="CHEBI:57844"/>
        <dbReference type="EC" id="4.4.1.11"/>
    </reaction>
    <physiologicalReaction direction="left-to-right" evidence="7">
        <dbReference type="Rhea" id="RHEA:23801"/>
    </physiologicalReaction>
</comment>
<evidence type="ECO:0000313" key="11">
    <source>
        <dbReference type="EMBL" id="OAP86755.1"/>
    </source>
</evidence>
<dbReference type="GO" id="GO:0018826">
    <property type="term" value="F:methionine gamma-lyase activity"/>
    <property type="evidence" value="ECO:0007669"/>
    <property type="project" value="UniProtKB-EC"/>
</dbReference>
<organism evidence="11 12">
    <name type="scientific">Peptidiphaga gingivicola</name>
    <dbReference type="NCBI Taxonomy" id="2741497"/>
    <lineage>
        <taxon>Bacteria</taxon>
        <taxon>Bacillati</taxon>
        <taxon>Actinomycetota</taxon>
        <taxon>Actinomycetes</taxon>
        <taxon>Actinomycetales</taxon>
        <taxon>Actinomycetaceae</taxon>
        <taxon>Peptidiphaga</taxon>
    </lineage>
</organism>
<dbReference type="PANTHER" id="PTHR11808">
    <property type="entry name" value="TRANS-SULFURATION ENZYME FAMILY MEMBER"/>
    <property type="match status" value="1"/>
</dbReference>
<dbReference type="GO" id="GO:0019343">
    <property type="term" value="P:cysteine biosynthetic process via cystathionine"/>
    <property type="evidence" value="ECO:0007669"/>
    <property type="project" value="TreeGrafter"/>
</dbReference>
<dbReference type="EMBL" id="LVZK01000001">
    <property type="protein sequence ID" value="OAP86755.1"/>
    <property type="molecule type" value="Genomic_DNA"/>
</dbReference>
<evidence type="ECO:0000256" key="4">
    <source>
        <dbReference type="ARBA" id="ARBA00047175"/>
    </source>
</evidence>
<dbReference type="GO" id="GO:0047982">
    <property type="term" value="F:homocysteine desulfhydrase activity"/>
    <property type="evidence" value="ECO:0007669"/>
    <property type="project" value="UniProtKB-EC"/>
</dbReference>
<sequence>MSENHGLAPATIAVASARPTRSQGSPVNPPITLSSTYHSIGSPDGSMLYSRWSNETWHPAEELIAELEGSPLPALLHSSGMAAVANAMHLNRPGAPIVMPRHAYHASLIVAHDRSAREGGQVREVDVADTDAVAAAISADGEAAGLVWIESPTNPMLEVADIPAICEAAHAAGALVAVDNTFATPLGQRPLEAGADVVVHSATKYLSGHSDVVLGAALASRGDLHEALHEERTDAGGVAGPVEAWLLLRSMRTLPLRMERIWASAAELARRLEEHPLVAEVRHPSLPSHPQHERAKRLMSCFGGVLTMRPVGGLRAAEELGRFVRIWLPATSLGGVESSFERRRRFPTEAATVPEDLLRVSVGIEDVEDLWRDLDATLKEVHQ</sequence>
<evidence type="ECO:0000256" key="7">
    <source>
        <dbReference type="ARBA" id="ARBA00052699"/>
    </source>
</evidence>
<dbReference type="InterPro" id="IPR015424">
    <property type="entry name" value="PyrdxlP-dep_Trfase"/>
</dbReference>
<dbReference type="InterPro" id="IPR015422">
    <property type="entry name" value="PyrdxlP-dep_Trfase_small"/>
</dbReference>
<keyword evidence="3 8" id="KW-0663">Pyridoxal phosphate</keyword>
<dbReference type="PIRSF" id="PIRSF001434">
    <property type="entry name" value="CGS"/>
    <property type="match status" value="1"/>
</dbReference>
<dbReference type="OrthoDB" id="9780685at2"/>
<evidence type="ECO:0000256" key="5">
    <source>
        <dbReference type="ARBA" id="ARBA00047199"/>
    </source>
</evidence>
<feature type="compositionally biased region" description="Polar residues" evidence="10">
    <location>
        <begin position="19"/>
        <end position="33"/>
    </location>
</feature>
<dbReference type="GO" id="GO:0030170">
    <property type="term" value="F:pyridoxal phosphate binding"/>
    <property type="evidence" value="ECO:0007669"/>
    <property type="project" value="InterPro"/>
</dbReference>
<keyword evidence="12" id="KW-1185">Reference proteome</keyword>
<dbReference type="FunFam" id="3.40.640.10:FF:000046">
    <property type="entry name" value="Cystathionine gamma-lyase"/>
    <property type="match status" value="1"/>
</dbReference>
<dbReference type="InterPro" id="IPR054542">
    <property type="entry name" value="Cys_met_metab_PP"/>
</dbReference>
<dbReference type="PROSITE" id="PS00868">
    <property type="entry name" value="CYS_MET_METAB_PP"/>
    <property type="match status" value="1"/>
</dbReference>
<dbReference type="EC" id="4.4.1.2" evidence="4"/>
<comment type="similarity">
    <text evidence="2 9">Belongs to the trans-sulfuration enzymes family.</text>
</comment>
<name>A0A179B5V0_9ACTO</name>
<dbReference type="PANTHER" id="PTHR11808:SF15">
    <property type="entry name" value="CYSTATHIONINE GAMMA-LYASE"/>
    <property type="match status" value="1"/>
</dbReference>
<feature type="modified residue" description="N6-(pyridoxal phosphate)lysine" evidence="8">
    <location>
        <position position="204"/>
    </location>
</feature>
<dbReference type="Gene3D" id="3.40.640.10">
    <property type="entry name" value="Type I PLP-dependent aspartate aminotransferase-like (Major domain)"/>
    <property type="match status" value="1"/>
</dbReference>
<comment type="catalytic activity">
    <reaction evidence="6">
        <text>L-homocysteine + H2O = 2-oxobutanoate + hydrogen sulfide + NH4(+) + H(+)</text>
        <dbReference type="Rhea" id="RHEA:14501"/>
        <dbReference type="ChEBI" id="CHEBI:15377"/>
        <dbReference type="ChEBI" id="CHEBI:15378"/>
        <dbReference type="ChEBI" id="CHEBI:16763"/>
        <dbReference type="ChEBI" id="CHEBI:28938"/>
        <dbReference type="ChEBI" id="CHEBI:29919"/>
        <dbReference type="ChEBI" id="CHEBI:58199"/>
        <dbReference type="EC" id="4.4.1.2"/>
    </reaction>
    <physiologicalReaction direction="left-to-right" evidence="6">
        <dbReference type="Rhea" id="RHEA:14502"/>
    </physiologicalReaction>
</comment>
<dbReference type="GO" id="GO:0004123">
    <property type="term" value="F:cystathionine gamma-lyase activity"/>
    <property type="evidence" value="ECO:0007669"/>
    <property type="project" value="TreeGrafter"/>
</dbReference>
<feature type="region of interest" description="Disordered" evidence="10">
    <location>
        <begin position="13"/>
        <end position="33"/>
    </location>
</feature>
<reference evidence="11 12" key="1">
    <citation type="submission" date="2016-04" db="EMBL/GenBank/DDBJ databases">
        <title>Peptidophaga gingivicola gen. nov., sp. nov., isolated from human subgingival plaque.</title>
        <authorList>
            <person name="Beall C.J."/>
            <person name="Mokrzan E.M."/>
            <person name="Griffen A.L."/>
            <person name="Leys E.J."/>
        </authorList>
    </citation>
    <scope>NUCLEOTIDE SEQUENCE [LARGE SCALE GENOMIC DNA]</scope>
    <source>
        <strain evidence="11 12">BA112</strain>
    </source>
</reference>
<proteinExistence type="inferred from homology"/>
<dbReference type="GO" id="GO:0005737">
    <property type="term" value="C:cytoplasm"/>
    <property type="evidence" value="ECO:0007669"/>
    <property type="project" value="TreeGrafter"/>
</dbReference>
<dbReference type="Gene3D" id="3.90.1150.10">
    <property type="entry name" value="Aspartate Aminotransferase, domain 1"/>
    <property type="match status" value="1"/>
</dbReference>
<dbReference type="Pfam" id="PF01053">
    <property type="entry name" value="Cys_Met_Meta_PP"/>
    <property type="match status" value="1"/>
</dbReference>
<dbReference type="STRING" id="1823756.A4H34_06505"/>
<evidence type="ECO:0000256" key="3">
    <source>
        <dbReference type="ARBA" id="ARBA00022898"/>
    </source>
</evidence>
<evidence type="ECO:0000256" key="2">
    <source>
        <dbReference type="ARBA" id="ARBA00009077"/>
    </source>
</evidence>
<comment type="caution">
    <text evidence="11">The sequence shown here is derived from an EMBL/GenBank/DDBJ whole genome shotgun (WGS) entry which is preliminary data.</text>
</comment>
<gene>
    <name evidence="11" type="ORF">A4H34_06505</name>
</gene>
<evidence type="ECO:0000256" key="10">
    <source>
        <dbReference type="SAM" id="MobiDB-lite"/>
    </source>
</evidence>
<dbReference type="GO" id="GO:0019346">
    <property type="term" value="P:transsulfuration"/>
    <property type="evidence" value="ECO:0007669"/>
    <property type="project" value="InterPro"/>
</dbReference>
<evidence type="ECO:0000313" key="12">
    <source>
        <dbReference type="Proteomes" id="UP000078368"/>
    </source>
</evidence>
<dbReference type="RefSeq" id="WP_064231435.1">
    <property type="nucleotide sequence ID" value="NZ_LVZK01000001.1"/>
</dbReference>
<dbReference type="InterPro" id="IPR000277">
    <property type="entry name" value="Cys/Met-Metab_PyrdxlP-dep_enz"/>
</dbReference>
<dbReference type="AlphaFoldDB" id="A0A179B5V0"/>
<accession>A0A179B5V0</accession>
<evidence type="ECO:0000256" key="1">
    <source>
        <dbReference type="ARBA" id="ARBA00001933"/>
    </source>
</evidence>
<comment type="cofactor">
    <cofactor evidence="1 9">
        <name>pyridoxal 5'-phosphate</name>
        <dbReference type="ChEBI" id="CHEBI:597326"/>
    </cofactor>
</comment>
<dbReference type="SUPFAM" id="SSF53383">
    <property type="entry name" value="PLP-dependent transferases"/>
    <property type="match status" value="1"/>
</dbReference>
<evidence type="ECO:0000256" key="9">
    <source>
        <dbReference type="RuleBase" id="RU362118"/>
    </source>
</evidence>